<dbReference type="EMBL" id="CP011312">
    <property type="protein sequence ID" value="AKE41765.1"/>
    <property type="molecule type" value="Genomic_DNA"/>
</dbReference>
<accession>A0A0F6R1A5</accession>
<dbReference type="AlphaFoldDB" id="A0A0F6R1A5"/>
<feature type="domain" description="Carboxyltransferase" evidence="4">
    <location>
        <begin position="26"/>
        <end position="295"/>
    </location>
</feature>
<dbReference type="NCBIfam" id="TIGR00724">
    <property type="entry name" value="urea_amlyse_rel"/>
    <property type="match status" value="1"/>
</dbReference>
<name>A0A0F6R1A5_9CORY</name>
<dbReference type="PANTHER" id="PTHR43309">
    <property type="entry name" value="5-OXOPROLINASE SUBUNIT C"/>
    <property type="match status" value="1"/>
</dbReference>
<sequence>MNTLFHVLTPGMQAIFQDQGRYGFASTGVGSAGSFDRLSASRANQAVGNRTSSPVIEILFGGFSIQAHTQCAVVFSGTHAEISVIKLAGIVEKYYTNHVLCVEAGDIITLHKPQYGMRAYCAVRGGFDVEPILGSASYDALSGIGPAPLSSGDMLCGSNQFLVEDHWSPERELPQPQPPLPVETLEVVLGPRDDWFTTETVASFLSQKFSVSPDSNRIGVRMIPTTPLEHLRSGELASEGMVRGCIQVPPNGHPVVFGPDHPVTGGYPVIAVLTSAACDRLGQLPPGHIVQFQLA</sequence>
<dbReference type="InterPro" id="IPR052708">
    <property type="entry name" value="PxpC"/>
</dbReference>
<gene>
    <name evidence="5" type="ORF">UL82_08020</name>
</gene>
<dbReference type="Gene3D" id="2.40.100.10">
    <property type="entry name" value="Cyclophilin-like"/>
    <property type="match status" value="1"/>
</dbReference>
<dbReference type="SUPFAM" id="SSF50891">
    <property type="entry name" value="Cyclophilin-like"/>
    <property type="match status" value="1"/>
</dbReference>
<dbReference type="PANTHER" id="PTHR43309:SF3">
    <property type="entry name" value="5-OXOPROLINASE SUBUNIT C"/>
    <property type="match status" value="1"/>
</dbReference>
<keyword evidence="1" id="KW-0547">Nucleotide-binding</keyword>
<evidence type="ECO:0000259" key="4">
    <source>
        <dbReference type="SMART" id="SM00797"/>
    </source>
</evidence>
<reference evidence="5 6" key="1">
    <citation type="journal article" date="2015" name="Genome Announc.">
        <title>Complete Genome Sequence of Corynebacterium kutscheri DSM 20755, a Corynebacterial Type Strain with Remarkably Low G+C Content of Chromosomal DNA.</title>
        <authorList>
            <person name="Ruckert C."/>
            <person name="Albersmeier A."/>
            <person name="Winkler A."/>
            <person name="Tauch A."/>
        </authorList>
    </citation>
    <scope>NUCLEOTIDE SEQUENCE [LARGE SCALE GENOMIC DNA]</scope>
    <source>
        <strain evidence="5 6">DSM 20755</strain>
    </source>
</reference>
<dbReference type="RefSeq" id="WP_046440192.1">
    <property type="nucleotide sequence ID" value="NZ_CP011312.1"/>
</dbReference>
<proteinExistence type="predicted"/>
<dbReference type="InterPro" id="IPR003778">
    <property type="entry name" value="CT_A_B"/>
</dbReference>
<evidence type="ECO:0000256" key="1">
    <source>
        <dbReference type="ARBA" id="ARBA00022741"/>
    </source>
</evidence>
<keyword evidence="2" id="KW-0378">Hydrolase</keyword>
<evidence type="ECO:0000256" key="3">
    <source>
        <dbReference type="ARBA" id="ARBA00022840"/>
    </source>
</evidence>
<dbReference type="KEGG" id="cku:UL82_08020"/>
<evidence type="ECO:0000256" key="2">
    <source>
        <dbReference type="ARBA" id="ARBA00022801"/>
    </source>
</evidence>
<keyword evidence="6" id="KW-1185">Reference proteome</keyword>
<keyword evidence="3" id="KW-0067">ATP-binding</keyword>
<dbReference type="Pfam" id="PF02626">
    <property type="entry name" value="CT_A_B"/>
    <property type="match status" value="1"/>
</dbReference>
<dbReference type="OrthoDB" id="9768696at2"/>
<protein>
    <submittedName>
        <fullName evidence="5">Biotin-dependent carboxylase-like protein</fullName>
    </submittedName>
</protein>
<evidence type="ECO:0000313" key="6">
    <source>
        <dbReference type="Proteomes" id="UP000033457"/>
    </source>
</evidence>
<dbReference type="STRING" id="35755.UL82_08020"/>
<evidence type="ECO:0000313" key="5">
    <source>
        <dbReference type="EMBL" id="AKE41765.1"/>
    </source>
</evidence>
<dbReference type="HOGENOM" id="CLU_028967_0_3_11"/>
<dbReference type="InterPro" id="IPR029000">
    <property type="entry name" value="Cyclophilin-like_dom_sf"/>
</dbReference>
<organism evidence="5 6">
    <name type="scientific">Corynebacterium kutscheri</name>
    <dbReference type="NCBI Taxonomy" id="35755"/>
    <lineage>
        <taxon>Bacteria</taxon>
        <taxon>Bacillati</taxon>
        <taxon>Actinomycetota</taxon>
        <taxon>Actinomycetes</taxon>
        <taxon>Mycobacteriales</taxon>
        <taxon>Corynebacteriaceae</taxon>
        <taxon>Corynebacterium</taxon>
    </lineage>
</organism>
<dbReference type="GO" id="GO:0005524">
    <property type="term" value="F:ATP binding"/>
    <property type="evidence" value="ECO:0007669"/>
    <property type="project" value="UniProtKB-KW"/>
</dbReference>
<dbReference type="GO" id="GO:0016787">
    <property type="term" value="F:hydrolase activity"/>
    <property type="evidence" value="ECO:0007669"/>
    <property type="project" value="UniProtKB-KW"/>
</dbReference>
<dbReference type="SMART" id="SM00797">
    <property type="entry name" value="AHS2"/>
    <property type="match status" value="1"/>
</dbReference>
<dbReference type="Proteomes" id="UP000033457">
    <property type="component" value="Chromosome"/>
</dbReference>